<evidence type="ECO:0000313" key="3">
    <source>
        <dbReference type="EMBL" id="PKY73077.1"/>
    </source>
</evidence>
<evidence type="ECO:0000256" key="1">
    <source>
        <dbReference type="SAM" id="Phobius"/>
    </source>
</evidence>
<organism evidence="3 4">
    <name type="scientific">Winkia neuii</name>
    <dbReference type="NCBI Taxonomy" id="33007"/>
    <lineage>
        <taxon>Bacteria</taxon>
        <taxon>Bacillati</taxon>
        <taxon>Actinomycetota</taxon>
        <taxon>Actinomycetes</taxon>
        <taxon>Actinomycetales</taxon>
        <taxon>Actinomycetaceae</taxon>
        <taxon>Winkia</taxon>
    </lineage>
</organism>
<keyword evidence="1" id="KW-1133">Transmembrane helix</keyword>
<dbReference type="Proteomes" id="UP000235122">
    <property type="component" value="Unassembled WGS sequence"/>
</dbReference>
<keyword evidence="1" id="KW-0472">Membrane</keyword>
<dbReference type="Pfam" id="PF12089">
    <property type="entry name" value="DUF3566"/>
    <property type="match status" value="1"/>
</dbReference>
<dbReference type="AlphaFoldDB" id="A0A2I1IPL5"/>
<protein>
    <recommendedName>
        <fullName evidence="2">DUF3566 domain-containing protein</fullName>
    </recommendedName>
</protein>
<dbReference type="STRING" id="33007.HMPREF3198_00683"/>
<keyword evidence="4" id="KW-1185">Reference proteome</keyword>
<dbReference type="InterPro" id="IPR021949">
    <property type="entry name" value="DUF3566_TM"/>
</dbReference>
<dbReference type="EMBL" id="PKKO01000001">
    <property type="protein sequence ID" value="PKY73077.1"/>
    <property type="molecule type" value="Genomic_DNA"/>
</dbReference>
<sequence length="131" mass="14131">MSTDVEQPASDGPRQVDLVVSRIDPWTIMKLTFLLSVAFGVAMILAALVVWLLLNGLQVFSSVRNFVESIDSENTLGSLIEMMKLPRVLGLTTVFAVCNAVLLTALATISAFLYNIAATLVGGLKLTLMDE</sequence>
<dbReference type="RefSeq" id="WP_060797770.1">
    <property type="nucleotide sequence ID" value="NZ_JASOXK010000011.1"/>
</dbReference>
<keyword evidence="1" id="KW-0812">Transmembrane</keyword>
<feature type="domain" description="DUF3566" evidence="2">
    <location>
        <begin position="13"/>
        <end position="130"/>
    </location>
</feature>
<accession>A0A2I1IPL5</accession>
<evidence type="ECO:0000313" key="4">
    <source>
        <dbReference type="Proteomes" id="UP000235122"/>
    </source>
</evidence>
<gene>
    <name evidence="3" type="ORF">CYJ19_00330</name>
</gene>
<name>A0A2I1IPL5_9ACTO</name>
<comment type="caution">
    <text evidence="3">The sequence shown here is derived from an EMBL/GenBank/DDBJ whole genome shotgun (WGS) entry which is preliminary data.</text>
</comment>
<evidence type="ECO:0000259" key="2">
    <source>
        <dbReference type="Pfam" id="PF12089"/>
    </source>
</evidence>
<proteinExistence type="predicted"/>
<feature type="transmembrane region" description="Helical" evidence="1">
    <location>
        <begin position="88"/>
        <end position="114"/>
    </location>
</feature>
<feature type="transmembrane region" description="Helical" evidence="1">
    <location>
        <begin position="31"/>
        <end position="54"/>
    </location>
</feature>
<reference evidence="3 4" key="1">
    <citation type="submission" date="2017-12" db="EMBL/GenBank/DDBJ databases">
        <title>Phylogenetic diversity of female urinary microbiome.</title>
        <authorList>
            <person name="Thomas-White K."/>
            <person name="Wolfe A.J."/>
        </authorList>
    </citation>
    <scope>NUCLEOTIDE SEQUENCE [LARGE SCALE GENOMIC DNA]</scope>
    <source>
        <strain evidence="3 4">UMB0402</strain>
    </source>
</reference>